<feature type="active site" evidence="3">
    <location>
        <position position="194"/>
    </location>
</feature>
<evidence type="ECO:0000259" key="4">
    <source>
        <dbReference type="Pfam" id="PF07859"/>
    </source>
</evidence>
<proteinExistence type="inferred from homology"/>
<comment type="similarity">
    <text evidence="1">Belongs to the 'GDXG' lipolytic enzyme family.</text>
</comment>
<dbReference type="PANTHER" id="PTHR48081:SF8">
    <property type="entry name" value="ALPHA_BETA HYDROLASE FOLD-3 DOMAIN-CONTAINING PROTEIN-RELATED"/>
    <property type="match status" value="1"/>
</dbReference>
<dbReference type="Gene3D" id="3.40.50.1820">
    <property type="entry name" value="alpha/beta hydrolase"/>
    <property type="match status" value="1"/>
</dbReference>
<evidence type="ECO:0000313" key="6">
    <source>
        <dbReference type="Proteomes" id="UP001060112"/>
    </source>
</evidence>
<reference evidence="5" key="1">
    <citation type="submission" date="2022-07" db="EMBL/GenBank/DDBJ databases">
        <title>Faecal culturing of patients with breast cancer.</title>
        <authorList>
            <person name="Teng N.M.Y."/>
            <person name="Kiu R."/>
            <person name="Evans R."/>
            <person name="Baker D.J."/>
            <person name="Zenner C."/>
            <person name="Robinson S.D."/>
            <person name="Hall L.J."/>
        </authorList>
    </citation>
    <scope>NUCLEOTIDE SEQUENCE</scope>
    <source>
        <strain evidence="5">LH1062</strain>
    </source>
</reference>
<gene>
    <name evidence="5" type="ORF">NMU03_05835</name>
</gene>
<dbReference type="EMBL" id="CP101620">
    <property type="protein sequence ID" value="UTY40305.1"/>
    <property type="molecule type" value="Genomic_DNA"/>
</dbReference>
<feature type="domain" description="Alpha/beta hydrolase fold-3" evidence="4">
    <location>
        <begin position="116"/>
        <end position="339"/>
    </location>
</feature>
<accession>A0ABY5I8P5</accession>
<evidence type="ECO:0000256" key="2">
    <source>
        <dbReference type="ARBA" id="ARBA00022801"/>
    </source>
</evidence>
<dbReference type="SUPFAM" id="SSF53474">
    <property type="entry name" value="alpha/beta-Hydrolases"/>
    <property type="match status" value="1"/>
</dbReference>
<name>A0ABY5I8P5_9FIRM</name>
<protein>
    <submittedName>
        <fullName evidence="5">Alpha/beta hydrolase</fullName>
    </submittedName>
</protein>
<dbReference type="InterPro" id="IPR033140">
    <property type="entry name" value="Lipase_GDXG_put_SER_AS"/>
</dbReference>
<evidence type="ECO:0000256" key="1">
    <source>
        <dbReference type="ARBA" id="ARBA00010515"/>
    </source>
</evidence>
<keyword evidence="2 5" id="KW-0378">Hydrolase</keyword>
<dbReference type="RefSeq" id="WP_290141728.1">
    <property type="nucleotide sequence ID" value="NZ_CP101620.1"/>
</dbReference>
<dbReference type="PANTHER" id="PTHR48081">
    <property type="entry name" value="AB HYDROLASE SUPERFAMILY PROTEIN C4A8.06C"/>
    <property type="match status" value="1"/>
</dbReference>
<evidence type="ECO:0000256" key="3">
    <source>
        <dbReference type="PROSITE-ProRule" id="PRU10038"/>
    </source>
</evidence>
<dbReference type="PROSITE" id="PS01174">
    <property type="entry name" value="LIPASE_GDXG_SER"/>
    <property type="match status" value="1"/>
</dbReference>
<dbReference type="InterPro" id="IPR013094">
    <property type="entry name" value="AB_hydrolase_3"/>
</dbReference>
<dbReference type="InterPro" id="IPR029058">
    <property type="entry name" value="AB_hydrolase_fold"/>
</dbReference>
<dbReference type="Pfam" id="PF07859">
    <property type="entry name" value="Abhydrolase_3"/>
    <property type="match status" value="1"/>
</dbReference>
<keyword evidence="6" id="KW-1185">Reference proteome</keyword>
<organism evidence="5 6">
    <name type="scientific">Allocoprobacillus halotolerans</name>
    <dbReference type="NCBI Taxonomy" id="2944914"/>
    <lineage>
        <taxon>Bacteria</taxon>
        <taxon>Bacillati</taxon>
        <taxon>Bacillota</taxon>
        <taxon>Erysipelotrichia</taxon>
        <taxon>Erysipelotrichales</taxon>
        <taxon>Erysipelotrichaceae</taxon>
        <taxon>Allocoprobacillus</taxon>
    </lineage>
</organism>
<dbReference type="InterPro" id="IPR050300">
    <property type="entry name" value="GDXG_lipolytic_enzyme"/>
</dbReference>
<dbReference type="GO" id="GO:0016787">
    <property type="term" value="F:hydrolase activity"/>
    <property type="evidence" value="ECO:0007669"/>
    <property type="project" value="UniProtKB-KW"/>
</dbReference>
<sequence>MRKYDKNLVSQIKVKEYIKSVDGIDILMKPVPDDEREHVLDPRVLEIVKQKKTMFAKRSQKGFRLSQERYRPDKVTYDLTTVDIDIEERLIPINNDHMIDIYIYQRTDDEGLRPAMIYLHGGGWTAGDMRLYANQMKYIAELSHAVVIFPEYRLAPECPYPGPIDDAKGTIEYVVNHAEELRIDVNRLMVAGDSAGGGLTNSCLILDQKHDIKKAFEIYPAVDSRHYLEQKSYTWSYDAYPVIPEQEEYAKSRIDRIRKNMCGTEQDSLYLQGKTSFDNPVVSIVCASDEQLKGLPPVVVVASEYDFLRVSSDYFVKRLTELDKDVKSIRYLGCDHGFFDMLGTVVQAEDLCHLIAEEIKSMEL</sequence>
<dbReference type="Proteomes" id="UP001060112">
    <property type="component" value="Chromosome"/>
</dbReference>
<evidence type="ECO:0000313" key="5">
    <source>
        <dbReference type="EMBL" id="UTY40305.1"/>
    </source>
</evidence>